<name>A0ABQ2PQC5_9NEIS</name>
<evidence type="ECO:0000256" key="1">
    <source>
        <dbReference type="SAM" id="Phobius"/>
    </source>
</evidence>
<gene>
    <name evidence="2" type="ORF">GCM10010971_36490</name>
</gene>
<dbReference type="PANTHER" id="PTHR39594:SF1">
    <property type="entry name" value="PROTEIN YCHQ"/>
    <property type="match status" value="1"/>
</dbReference>
<feature type="transmembrane region" description="Helical" evidence="1">
    <location>
        <begin position="101"/>
        <end position="119"/>
    </location>
</feature>
<reference evidence="3" key="1">
    <citation type="journal article" date="2019" name="Int. J. Syst. Evol. Microbiol.">
        <title>The Global Catalogue of Microorganisms (GCM) 10K type strain sequencing project: providing services to taxonomists for standard genome sequencing and annotation.</title>
        <authorList>
            <consortium name="The Broad Institute Genomics Platform"/>
            <consortium name="The Broad Institute Genome Sequencing Center for Infectious Disease"/>
            <person name="Wu L."/>
            <person name="Ma J."/>
        </authorList>
    </citation>
    <scope>NUCLEOTIDE SEQUENCE [LARGE SCALE GENOMIC DNA]</scope>
    <source>
        <strain evidence="3">CGMCC 1.8860</strain>
    </source>
</reference>
<sequence>MAYYLIIKQIHVTCVLLSGLLFLYRGVLMLTGSTHLRQIWLRVLPHLIDTVLLAAGVTLAVFSHQYPGQQTWLTAKLIGLVVYIGLGMIALKRGRTRKTRAIAFVAALLVFAWIIGVAITRNPLSFLMLIQV</sequence>
<keyword evidence="3" id="KW-1185">Reference proteome</keyword>
<protein>
    <submittedName>
        <fullName evidence="2">SirB family protein</fullName>
    </submittedName>
</protein>
<dbReference type="PANTHER" id="PTHR39594">
    <property type="entry name" value="PROTEIN YCHQ"/>
    <property type="match status" value="1"/>
</dbReference>
<accession>A0ABQ2PQC5</accession>
<organism evidence="2 3">
    <name type="scientific">Silvimonas amylolytica</name>
    <dbReference type="NCBI Taxonomy" id="449663"/>
    <lineage>
        <taxon>Bacteria</taxon>
        <taxon>Pseudomonadati</taxon>
        <taxon>Pseudomonadota</taxon>
        <taxon>Betaproteobacteria</taxon>
        <taxon>Neisseriales</taxon>
        <taxon>Chitinibacteraceae</taxon>
        <taxon>Silvimonas</taxon>
    </lineage>
</organism>
<dbReference type="EMBL" id="BMLY01000007">
    <property type="protein sequence ID" value="GGP27830.1"/>
    <property type="molecule type" value="Genomic_DNA"/>
</dbReference>
<dbReference type="RefSeq" id="WP_188697442.1">
    <property type="nucleotide sequence ID" value="NZ_BMLY01000007.1"/>
</dbReference>
<keyword evidence="1" id="KW-0812">Transmembrane</keyword>
<dbReference type="InterPro" id="IPR007360">
    <property type="entry name" value="SirB"/>
</dbReference>
<comment type="caution">
    <text evidence="2">The sequence shown here is derived from an EMBL/GenBank/DDBJ whole genome shotgun (WGS) entry which is preliminary data.</text>
</comment>
<feature type="transmembrane region" description="Helical" evidence="1">
    <location>
        <begin position="39"/>
        <end position="63"/>
    </location>
</feature>
<evidence type="ECO:0000313" key="3">
    <source>
        <dbReference type="Proteomes" id="UP000621859"/>
    </source>
</evidence>
<keyword evidence="1" id="KW-0472">Membrane</keyword>
<feature type="transmembrane region" description="Helical" evidence="1">
    <location>
        <begin position="69"/>
        <end position="89"/>
    </location>
</feature>
<evidence type="ECO:0000313" key="2">
    <source>
        <dbReference type="EMBL" id="GGP27830.1"/>
    </source>
</evidence>
<proteinExistence type="predicted"/>
<dbReference type="Pfam" id="PF04247">
    <property type="entry name" value="SirB"/>
    <property type="match status" value="1"/>
</dbReference>
<dbReference type="PIRSF" id="PIRSF005610">
    <property type="entry name" value="SirB"/>
    <property type="match status" value="1"/>
</dbReference>
<dbReference type="Proteomes" id="UP000621859">
    <property type="component" value="Unassembled WGS sequence"/>
</dbReference>
<keyword evidence="1" id="KW-1133">Transmembrane helix</keyword>
<feature type="transmembrane region" description="Helical" evidence="1">
    <location>
        <begin position="6"/>
        <end position="27"/>
    </location>
</feature>